<evidence type="ECO:0000256" key="3">
    <source>
        <dbReference type="ARBA" id="ARBA00006341"/>
    </source>
</evidence>
<comment type="subunit">
    <text evidence="4 8">Dimer of large and small chains.</text>
</comment>
<evidence type="ECO:0000256" key="7">
    <source>
        <dbReference type="ARBA" id="ARBA00048670"/>
    </source>
</evidence>
<evidence type="ECO:0000256" key="1">
    <source>
        <dbReference type="ARBA" id="ARBA00004974"/>
    </source>
</evidence>
<sequence>MQHEVSGSAVISLLVDNESGALARIVELFSGRGYNIQSLTVAPVDEWNLTSRVNIVTSGTPSALRQVKVQIERLVPVSRVVNLTAEGPCVAREMALVKVVSSGEMRTEALRIAEAFRARAVDTTAQSFVFELTGSSDKLDSFIDLMRPLGLAEVSRTGVASICRGPQTIQNF</sequence>
<keyword evidence="8 10" id="KW-0808">Transferase</keyword>
<evidence type="ECO:0000256" key="8">
    <source>
        <dbReference type="RuleBase" id="RU368092"/>
    </source>
</evidence>
<evidence type="ECO:0000259" key="9">
    <source>
        <dbReference type="PROSITE" id="PS51671"/>
    </source>
</evidence>
<name>A0A5C1YQ98_9PROT</name>
<comment type="similarity">
    <text evidence="3 8">Belongs to the acetolactate synthase small subunit family.</text>
</comment>
<evidence type="ECO:0000256" key="5">
    <source>
        <dbReference type="ARBA" id="ARBA00022605"/>
    </source>
</evidence>
<dbReference type="InterPro" id="IPR054480">
    <property type="entry name" value="AHAS_small-like_ACT"/>
</dbReference>
<dbReference type="Proteomes" id="UP000324536">
    <property type="component" value="Chromosome"/>
</dbReference>
<keyword evidence="6 8" id="KW-0100">Branched-chain amino acid biosynthesis</keyword>
<evidence type="ECO:0000313" key="10">
    <source>
        <dbReference type="EMBL" id="QEO17718.1"/>
    </source>
</evidence>
<keyword evidence="5 8" id="KW-0028">Amino-acid biosynthesis</keyword>
<dbReference type="GO" id="GO:0005829">
    <property type="term" value="C:cytosol"/>
    <property type="evidence" value="ECO:0007669"/>
    <property type="project" value="TreeGrafter"/>
</dbReference>
<reference evidence="10 11" key="1">
    <citation type="submission" date="2019-09" db="EMBL/GenBank/DDBJ databases">
        <title>Genome sequencing of strain KACC 21233.</title>
        <authorList>
            <person name="Heo J."/>
            <person name="Kim S.-J."/>
            <person name="Kim J.-S."/>
            <person name="Hong S.-B."/>
            <person name="Kwon S.-W."/>
        </authorList>
    </citation>
    <scope>NUCLEOTIDE SEQUENCE [LARGE SCALE GENOMIC DNA]</scope>
    <source>
        <strain evidence="10 11">KACC 21233</strain>
    </source>
</reference>
<dbReference type="CDD" id="cd04878">
    <property type="entry name" value="ACT_AHAS"/>
    <property type="match status" value="1"/>
</dbReference>
<accession>A0A5C1YQ98</accession>
<dbReference type="UniPathway" id="UPA00049">
    <property type="reaction ID" value="UER00059"/>
</dbReference>
<comment type="pathway">
    <text evidence="2 8">Amino-acid biosynthesis; L-valine biosynthesis; L-valine from pyruvate: step 1/4.</text>
</comment>
<dbReference type="GO" id="GO:0009097">
    <property type="term" value="P:isoleucine biosynthetic process"/>
    <property type="evidence" value="ECO:0007669"/>
    <property type="project" value="UniProtKB-UniRule"/>
</dbReference>
<dbReference type="InterPro" id="IPR004789">
    <property type="entry name" value="Acetalactate_synth_ssu"/>
</dbReference>
<dbReference type="EC" id="2.2.1.6" evidence="8"/>
<dbReference type="GO" id="GO:0009099">
    <property type="term" value="P:L-valine biosynthetic process"/>
    <property type="evidence" value="ECO:0007669"/>
    <property type="project" value="UniProtKB-UniRule"/>
</dbReference>
<dbReference type="KEGG" id="acek:FLP30_08265"/>
<gene>
    <name evidence="10" type="primary">ilvN</name>
    <name evidence="10" type="ORF">FLP30_08265</name>
</gene>
<dbReference type="Pfam" id="PF10369">
    <property type="entry name" value="ALS_ss_C"/>
    <property type="match status" value="1"/>
</dbReference>
<dbReference type="PANTHER" id="PTHR30239">
    <property type="entry name" value="ACETOLACTATE SYNTHASE SMALL SUBUNIT"/>
    <property type="match status" value="1"/>
</dbReference>
<dbReference type="OrthoDB" id="9787365at2"/>
<comment type="pathway">
    <text evidence="1 8">Amino-acid biosynthesis; L-isoleucine biosynthesis; L-isoleucine from 2-oxobutanoate: step 1/4.</text>
</comment>
<dbReference type="Pfam" id="PF22629">
    <property type="entry name" value="ACT_AHAS_ss"/>
    <property type="match status" value="1"/>
</dbReference>
<dbReference type="SUPFAM" id="SSF55021">
    <property type="entry name" value="ACT-like"/>
    <property type="match status" value="2"/>
</dbReference>
<dbReference type="GO" id="GO:1990610">
    <property type="term" value="F:acetolactate synthase regulator activity"/>
    <property type="evidence" value="ECO:0007669"/>
    <property type="project" value="UniProtKB-UniRule"/>
</dbReference>
<dbReference type="InterPro" id="IPR039557">
    <property type="entry name" value="AHAS_ACT"/>
</dbReference>
<dbReference type="Gene3D" id="3.30.70.260">
    <property type="match status" value="1"/>
</dbReference>
<dbReference type="NCBIfam" id="NF008864">
    <property type="entry name" value="PRK11895.1"/>
    <property type="match status" value="1"/>
</dbReference>
<dbReference type="Gene3D" id="3.30.70.1150">
    <property type="entry name" value="ACT-like. Chain A, domain 2"/>
    <property type="match status" value="1"/>
</dbReference>
<evidence type="ECO:0000256" key="6">
    <source>
        <dbReference type="ARBA" id="ARBA00023304"/>
    </source>
</evidence>
<evidence type="ECO:0000313" key="11">
    <source>
        <dbReference type="Proteomes" id="UP000324536"/>
    </source>
</evidence>
<organism evidence="10 11">
    <name type="scientific">Acetobacter vaccinii</name>
    <dbReference type="NCBI Taxonomy" id="2592655"/>
    <lineage>
        <taxon>Bacteria</taxon>
        <taxon>Pseudomonadati</taxon>
        <taxon>Pseudomonadota</taxon>
        <taxon>Alphaproteobacteria</taxon>
        <taxon>Acetobacterales</taxon>
        <taxon>Acetobacteraceae</taxon>
        <taxon>Acetobacter</taxon>
    </lineage>
</organism>
<evidence type="ECO:0000256" key="4">
    <source>
        <dbReference type="ARBA" id="ARBA00011744"/>
    </source>
</evidence>
<dbReference type="PANTHER" id="PTHR30239:SF0">
    <property type="entry name" value="ACETOLACTATE SYNTHASE SMALL SUBUNIT 1, CHLOROPLASTIC"/>
    <property type="match status" value="1"/>
</dbReference>
<dbReference type="InterPro" id="IPR019455">
    <property type="entry name" value="Acetolactate_synth_ssu_C"/>
</dbReference>
<evidence type="ECO:0000256" key="2">
    <source>
        <dbReference type="ARBA" id="ARBA00005025"/>
    </source>
</evidence>
<dbReference type="InterPro" id="IPR045865">
    <property type="entry name" value="ACT-like_dom_sf"/>
</dbReference>
<dbReference type="InterPro" id="IPR002912">
    <property type="entry name" value="ACT_dom"/>
</dbReference>
<dbReference type="GO" id="GO:0003984">
    <property type="term" value="F:acetolactate synthase activity"/>
    <property type="evidence" value="ECO:0007669"/>
    <property type="project" value="UniProtKB-UniRule"/>
</dbReference>
<comment type="catalytic activity">
    <reaction evidence="7 8">
        <text>2 pyruvate + H(+) = (2S)-2-acetolactate + CO2</text>
        <dbReference type="Rhea" id="RHEA:25249"/>
        <dbReference type="ChEBI" id="CHEBI:15361"/>
        <dbReference type="ChEBI" id="CHEBI:15378"/>
        <dbReference type="ChEBI" id="CHEBI:16526"/>
        <dbReference type="ChEBI" id="CHEBI:58476"/>
        <dbReference type="EC" id="2.2.1.6"/>
    </reaction>
</comment>
<dbReference type="InterPro" id="IPR027271">
    <property type="entry name" value="Acetolactate_synth/TF_NikR_C"/>
</dbReference>
<proteinExistence type="inferred from homology"/>
<dbReference type="NCBIfam" id="TIGR00119">
    <property type="entry name" value="acolac_sm"/>
    <property type="match status" value="1"/>
</dbReference>
<feature type="domain" description="ACT" evidence="9">
    <location>
        <begin position="10"/>
        <end position="85"/>
    </location>
</feature>
<keyword evidence="11" id="KW-1185">Reference proteome</keyword>
<dbReference type="EMBL" id="CP043506">
    <property type="protein sequence ID" value="QEO17718.1"/>
    <property type="molecule type" value="Genomic_DNA"/>
</dbReference>
<dbReference type="RefSeq" id="WP_149279394.1">
    <property type="nucleotide sequence ID" value="NZ_CP043506.1"/>
</dbReference>
<dbReference type="AlphaFoldDB" id="A0A5C1YQ98"/>
<comment type="function">
    <text evidence="8">Catalyzes the conversion of 2 pyruvate molecules into acetolactate in the first common step of the biosynthetic pathway of the branched-amino acids such as leucine, isoleucine, and valine.</text>
</comment>
<protein>
    <recommendedName>
        <fullName evidence="8">Acetolactate synthase small subunit</fullName>
        <shortName evidence="8">AHAS</shortName>
        <shortName evidence="8">ALS</shortName>
        <ecNumber evidence="8">2.2.1.6</ecNumber>
    </recommendedName>
    <alternativeName>
        <fullName evidence="8">Acetohydroxy-acid synthase small subunit</fullName>
    </alternativeName>
</protein>
<dbReference type="PROSITE" id="PS51671">
    <property type="entry name" value="ACT"/>
    <property type="match status" value="1"/>
</dbReference>
<dbReference type="UniPathway" id="UPA00047">
    <property type="reaction ID" value="UER00055"/>
</dbReference>